<dbReference type="Gene3D" id="2.60.40.10">
    <property type="entry name" value="Immunoglobulins"/>
    <property type="match status" value="1"/>
</dbReference>
<dbReference type="EMBL" id="JBHUOZ010000001">
    <property type="protein sequence ID" value="MFD2918155.1"/>
    <property type="molecule type" value="Genomic_DNA"/>
</dbReference>
<evidence type="ECO:0000313" key="1">
    <source>
        <dbReference type="EMBL" id="MFD2918155.1"/>
    </source>
</evidence>
<proteinExistence type="predicted"/>
<evidence type="ECO:0008006" key="3">
    <source>
        <dbReference type="Google" id="ProtNLM"/>
    </source>
</evidence>
<name>A0ABW6A0B7_9BACT</name>
<dbReference type="RefSeq" id="WP_386093770.1">
    <property type="nucleotide sequence ID" value="NZ_JBHUOZ010000001.1"/>
</dbReference>
<sequence length="125" mass="13641">MRYLFLLLSIFLLSTGCKKSSAEDDKEMPVIVLSSPADNAVVPGGNTVSIAGDVTDNKNIYMIHVHISDYTTGKLLIDIHRYPNSAGYKLAESFTANAGITYQVQVRARDNAANETVVTRMISTN</sequence>
<gene>
    <name evidence="1" type="ORF">ACFS6H_00460</name>
</gene>
<dbReference type="Proteomes" id="UP001597511">
    <property type="component" value="Unassembled WGS sequence"/>
</dbReference>
<accession>A0ABW6A0B7</accession>
<dbReference type="PROSITE" id="PS51257">
    <property type="entry name" value="PROKAR_LIPOPROTEIN"/>
    <property type="match status" value="1"/>
</dbReference>
<reference evidence="2" key="1">
    <citation type="journal article" date="2019" name="Int. J. Syst. Evol. Microbiol.">
        <title>The Global Catalogue of Microorganisms (GCM) 10K type strain sequencing project: providing services to taxonomists for standard genome sequencing and annotation.</title>
        <authorList>
            <consortium name="The Broad Institute Genomics Platform"/>
            <consortium name="The Broad Institute Genome Sequencing Center for Infectious Disease"/>
            <person name="Wu L."/>
            <person name="Ma J."/>
        </authorList>
    </citation>
    <scope>NUCLEOTIDE SEQUENCE [LARGE SCALE GENOMIC DNA]</scope>
    <source>
        <strain evidence="2">KCTC 23299</strain>
    </source>
</reference>
<protein>
    <recommendedName>
        <fullName evidence="3">DUF4625 domain-containing protein</fullName>
    </recommendedName>
</protein>
<organism evidence="1 2">
    <name type="scientific">Terrimonas rubra</name>
    <dbReference type="NCBI Taxonomy" id="1035890"/>
    <lineage>
        <taxon>Bacteria</taxon>
        <taxon>Pseudomonadati</taxon>
        <taxon>Bacteroidota</taxon>
        <taxon>Chitinophagia</taxon>
        <taxon>Chitinophagales</taxon>
        <taxon>Chitinophagaceae</taxon>
        <taxon>Terrimonas</taxon>
    </lineage>
</organism>
<comment type="caution">
    <text evidence="1">The sequence shown here is derived from an EMBL/GenBank/DDBJ whole genome shotgun (WGS) entry which is preliminary data.</text>
</comment>
<evidence type="ECO:0000313" key="2">
    <source>
        <dbReference type="Proteomes" id="UP001597511"/>
    </source>
</evidence>
<dbReference type="InterPro" id="IPR013783">
    <property type="entry name" value="Ig-like_fold"/>
</dbReference>
<keyword evidence="2" id="KW-1185">Reference proteome</keyword>